<dbReference type="Gene3D" id="3.90.850.10">
    <property type="entry name" value="Fumarylacetoacetase-like, C-terminal domain"/>
    <property type="match status" value="1"/>
</dbReference>
<organism evidence="4 5">
    <name type="scientific">Bradyrhizobium erythrophlei</name>
    <dbReference type="NCBI Taxonomy" id="1437360"/>
    <lineage>
        <taxon>Bacteria</taxon>
        <taxon>Pseudomonadati</taxon>
        <taxon>Pseudomonadota</taxon>
        <taxon>Alphaproteobacteria</taxon>
        <taxon>Hyphomicrobiales</taxon>
        <taxon>Nitrobacteraceae</taxon>
        <taxon>Bradyrhizobium</taxon>
    </lineage>
</organism>
<dbReference type="InterPro" id="IPR051121">
    <property type="entry name" value="FAH"/>
</dbReference>
<dbReference type="OrthoDB" id="5197601at2"/>
<protein>
    <submittedName>
        <fullName evidence="4">2-keto-4-pentenoate hydratase/2-oxohepta-3-ene-1,7-dioic acid hydratase (Catechol pathway)</fullName>
    </submittedName>
</protein>
<dbReference type="GO" id="GO:0016853">
    <property type="term" value="F:isomerase activity"/>
    <property type="evidence" value="ECO:0007669"/>
    <property type="project" value="UniProtKB-ARBA"/>
</dbReference>
<evidence type="ECO:0000256" key="1">
    <source>
        <dbReference type="ARBA" id="ARBA00010211"/>
    </source>
</evidence>
<comment type="similarity">
    <text evidence="1">Belongs to the FAH family.</text>
</comment>
<evidence type="ECO:0000313" key="5">
    <source>
        <dbReference type="Proteomes" id="UP000190675"/>
    </source>
</evidence>
<evidence type="ECO:0000313" key="4">
    <source>
        <dbReference type="EMBL" id="SHG90631.1"/>
    </source>
</evidence>
<accession>A0A1M5NM66</accession>
<dbReference type="AlphaFoldDB" id="A0A1M5NM66"/>
<evidence type="ECO:0000259" key="3">
    <source>
        <dbReference type="Pfam" id="PF01557"/>
    </source>
</evidence>
<dbReference type="Proteomes" id="UP000190675">
    <property type="component" value="Chromosome I"/>
</dbReference>
<dbReference type="InterPro" id="IPR036663">
    <property type="entry name" value="Fumarylacetoacetase_C_sf"/>
</dbReference>
<dbReference type="FunFam" id="3.90.850.10:FF:000002">
    <property type="entry name" value="2-hydroxyhepta-2,4-diene-1,7-dioate isomerase"/>
    <property type="match status" value="1"/>
</dbReference>
<proteinExistence type="inferred from homology"/>
<keyword evidence="2" id="KW-0479">Metal-binding</keyword>
<dbReference type="GO" id="GO:0046872">
    <property type="term" value="F:metal ion binding"/>
    <property type="evidence" value="ECO:0007669"/>
    <property type="project" value="UniProtKB-KW"/>
</dbReference>
<reference evidence="4 5" key="1">
    <citation type="submission" date="2016-11" db="EMBL/GenBank/DDBJ databases">
        <authorList>
            <person name="Jaros S."/>
            <person name="Januszkiewicz K."/>
            <person name="Wedrychowicz H."/>
        </authorList>
    </citation>
    <scope>NUCLEOTIDE SEQUENCE [LARGE SCALE GENOMIC DNA]</scope>
    <source>
        <strain evidence="4 5">GAS242</strain>
    </source>
</reference>
<dbReference type="InterPro" id="IPR011234">
    <property type="entry name" value="Fumarylacetoacetase-like_C"/>
</dbReference>
<dbReference type="RefSeq" id="WP_079568032.1">
    <property type="nucleotide sequence ID" value="NZ_LT670818.1"/>
</dbReference>
<name>A0A1M5NM66_9BRAD</name>
<sequence length="284" mass="30390">MKLVNFYGSEGVQAGLVRDGGIEDLSASNLWQGPAPVALSDISALAGKLRAPASRLVPIKSLRLAPVVVTPEKIICVGLNYRRHAIEANMPIPTTPVIFGKFANSLSASGERIALPTVDVEYDYEAELGLVIGREARDVSVDRALDFVAGYCCANDLSARSAQLATSQWMIGKMLDGFLPLGPYLVTTDDIPDPQALRVLCQVNGEVRQLSWTSDMIFSVAEIVAFLSRYATLKPGDVISTGTPEGVQMGQKTPVWLKPGDEVAVDITGLGVLTNTLTTEEARS</sequence>
<dbReference type="Pfam" id="PF01557">
    <property type="entry name" value="FAA_hydrolase"/>
    <property type="match status" value="1"/>
</dbReference>
<dbReference type="SUPFAM" id="SSF56529">
    <property type="entry name" value="FAH"/>
    <property type="match status" value="1"/>
</dbReference>
<gene>
    <name evidence="4" type="ORF">SAMN05444169_4740</name>
</gene>
<dbReference type="PANTHER" id="PTHR42796:SF4">
    <property type="entry name" value="FUMARYLACETOACETATE HYDROLASE DOMAIN-CONTAINING PROTEIN 2A"/>
    <property type="match status" value="1"/>
</dbReference>
<dbReference type="EMBL" id="LT670818">
    <property type="protein sequence ID" value="SHG90631.1"/>
    <property type="molecule type" value="Genomic_DNA"/>
</dbReference>
<feature type="domain" description="Fumarylacetoacetase-like C-terminal" evidence="3">
    <location>
        <begin position="73"/>
        <end position="277"/>
    </location>
</feature>
<evidence type="ECO:0000256" key="2">
    <source>
        <dbReference type="ARBA" id="ARBA00022723"/>
    </source>
</evidence>
<dbReference type="GO" id="GO:0019752">
    <property type="term" value="P:carboxylic acid metabolic process"/>
    <property type="evidence" value="ECO:0007669"/>
    <property type="project" value="UniProtKB-ARBA"/>
</dbReference>
<dbReference type="PANTHER" id="PTHR42796">
    <property type="entry name" value="FUMARYLACETOACETATE HYDROLASE DOMAIN-CONTAINING PROTEIN 2A-RELATED"/>
    <property type="match status" value="1"/>
</dbReference>